<dbReference type="EMBL" id="CABITT030000002">
    <property type="protein sequence ID" value="VVA95965.1"/>
    <property type="molecule type" value="Genomic_DNA"/>
</dbReference>
<accession>A0A565B5A4</accession>
<sequence length="93" mass="10870">MDWRIQLLLLRLFQPIYSAELAGFCWSHSAKMRNCDLNHKVTQLKHKAGKHKCEQLEQMEQFAGYQVVAAQVNKEQMGEYAGYKMESTQAYNK</sequence>
<comment type="caution">
    <text evidence="2">The sequence shown here is derived from an EMBL/GenBank/DDBJ whole genome shotgun (WGS) entry which is preliminary data.</text>
</comment>
<gene>
    <name evidence="2" type="ORF">ANE_LOCUS6410</name>
</gene>
<name>A0A565B5A4_9BRAS</name>
<feature type="chain" id="PRO_5021843457" evidence="1">
    <location>
        <begin position="19"/>
        <end position="93"/>
    </location>
</feature>
<keyword evidence="3" id="KW-1185">Reference proteome</keyword>
<protein>
    <submittedName>
        <fullName evidence="2">Uncharacterized protein</fullName>
    </submittedName>
</protein>
<organism evidence="2 3">
    <name type="scientific">Arabis nemorensis</name>
    <dbReference type="NCBI Taxonomy" id="586526"/>
    <lineage>
        <taxon>Eukaryota</taxon>
        <taxon>Viridiplantae</taxon>
        <taxon>Streptophyta</taxon>
        <taxon>Embryophyta</taxon>
        <taxon>Tracheophyta</taxon>
        <taxon>Spermatophyta</taxon>
        <taxon>Magnoliopsida</taxon>
        <taxon>eudicotyledons</taxon>
        <taxon>Gunneridae</taxon>
        <taxon>Pentapetalae</taxon>
        <taxon>rosids</taxon>
        <taxon>malvids</taxon>
        <taxon>Brassicales</taxon>
        <taxon>Brassicaceae</taxon>
        <taxon>Arabideae</taxon>
        <taxon>Arabis</taxon>
    </lineage>
</organism>
<evidence type="ECO:0000313" key="3">
    <source>
        <dbReference type="Proteomes" id="UP000489600"/>
    </source>
</evidence>
<evidence type="ECO:0000256" key="1">
    <source>
        <dbReference type="SAM" id="SignalP"/>
    </source>
</evidence>
<evidence type="ECO:0000313" key="2">
    <source>
        <dbReference type="EMBL" id="VVA95965.1"/>
    </source>
</evidence>
<feature type="signal peptide" evidence="1">
    <location>
        <begin position="1"/>
        <end position="18"/>
    </location>
</feature>
<proteinExistence type="predicted"/>
<dbReference type="Proteomes" id="UP000489600">
    <property type="component" value="Unassembled WGS sequence"/>
</dbReference>
<dbReference type="AlphaFoldDB" id="A0A565B5A4"/>
<keyword evidence="1" id="KW-0732">Signal</keyword>
<reference evidence="2" key="1">
    <citation type="submission" date="2019-07" db="EMBL/GenBank/DDBJ databases">
        <authorList>
            <person name="Dittberner H."/>
        </authorList>
    </citation>
    <scope>NUCLEOTIDE SEQUENCE [LARGE SCALE GENOMIC DNA]</scope>
</reference>